<dbReference type="RefSeq" id="WP_146895870.1">
    <property type="nucleotide sequence ID" value="NZ_BJYS01000006.1"/>
</dbReference>
<dbReference type="InterPro" id="IPR039866">
    <property type="entry name" value="CPQ"/>
</dbReference>
<dbReference type="AlphaFoldDB" id="A0A512AUX0"/>
<dbReference type="PANTHER" id="PTHR12053:SF3">
    <property type="entry name" value="CARBOXYPEPTIDASE Q"/>
    <property type="match status" value="1"/>
</dbReference>
<evidence type="ECO:0000256" key="5">
    <source>
        <dbReference type="ARBA" id="ARBA00014116"/>
    </source>
</evidence>
<dbReference type="OrthoDB" id="9769665at2"/>
<name>A0A512AUX0_9BACT</name>
<evidence type="ECO:0000256" key="15">
    <source>
        <dbReference type="ARBA" id="ARBA00023049"/>
    </source>
</evidence>
<keyword evidence="10 21" id="KW-0732">Signal</keyword>
<evidence type="ECO:0000313" key="23">
    <source>
        <dbReference type="EMBL" id="GEO03483.1"/>
    </source>
</evidence>
<dbReference type="GO" id="GO:0004180">
    <property type="term" value="F:carboxypeptidase activity"/>
    <property type="evidence" value="ECO:0007669"/>
    <property type="project" value="UniProtKB-KW"/>
</dbReference>
<comment type="subunit">
    <text evidence="19">Homodimer. The monomeric form is inactive while the homodimer is active.</text>
</comment>
<comment type="caution">
    <text evidence="23">The sequence shown here is derived from an EMBL/GenBank/DDBJ whole genome shotgun (WGS) entry which is preliminary data.</text>
</comment>
<evidence type="ECO:0000256" key="2">
    <source>
        <dbReference type="ARBA" id="ARBA00004371"/>
    </source>
</evidence>
<feature type="chain" id="PRO_5022048951" description="Carboxypeptidase Q" evidence="21">
    <location>
        <begin position="24"/>
        <end position="461"/>
    </location>
</feature>
<evidence type="ECO:0000256" key="17">
    <source>
        <dbReference type="ARBA" id="ARBA00023180"/>
    </source>
</evidence>
<dbReference type="PANTHER" id="PTHR12053">
    <property type="entry name" value="PROTEASE FAMILY M28 PLASMA GLUTAMATE CARBOXYPEPTIDASE-RELATED"/>
    <property type="match status" value="1"/>
</dbReference>
<evidence type="ECO:0000256" key="1">
    <source>
        <dbReference type="ARBA" id="ARBA00004240"/>
    </source>
</evidence>
<feature type="signal peptide" evidence="21">
    <location>
        <begin position="1"/>
        <end position="23"/>
    </location>
</feature>
<sequence>MFYKPSRIIFAFAFSFRFISVQAQSQQPDSAVIRHIFREALTQGKSYENLRYLCTQIGPRLSGSAGAAQAVTYTKKLMESYGFDRVYLQEVMVPHWVRGEKEKAQIQSTKGRQMVPICALGGAVGTGKKGIKAQVVEVRSFEELRQLGRVKVQGKVVFFNRPMNPAYIETFMAYRDAVDQRGSGAIEAAKLGAVGAIVRSMNLALDDFPHTGTTRYEDGITKIPAAAISTNGAELLSRQLKADPNLAFYFKMNPETLPDALSHNVIGEIKGSEHPEEIIVVGGHLDSWDLAQGAHDDGTGCMQAIEVLRLLKALNIKPKRTIRAVMYMNEENGLRGGRKYAEVALTNKENHIAALESDAGGFTPRGFSIDATPNKIAEVARWKALLAPYGLNNIGAGGGGADIGPLKNDKIALIGFRPDSQRYFEVHHAASDTFDRVNQRELELGGAAMAALVYLIDKYGL</sequence>
<keyword evidence="8" id="KW-0645">Protease</keyword>
<keyword evidence="12" id="KW-0256">Endoplasmic reticulum</keyword>
<evidence type="ECO:0000256" key="13">
    <source>
        <dbReference type="ARBA" id="ARBA00022833"/>
    </source>
</evidence>
<dbReference type="Proteomes" id="UP000321532">
    <property type="component" value="Unassembled WGS sequence"/>
</dbReference>
<comment type="subcellular location">
    <subcellularLocation>
        <location evidence="1">Endoplasmic reticulum</location>
    </subcellularLocation>
    <subcellularLocation>
        <location evidence="3">Golgi apparatus</location>
    </subcellularLocation>
    <subcellularLocation>
        <location evidence="2">Lysosome</location>
    </subcellularLocation>
    <subcellularLocation>
        <location evidence="4">Secreted</location>
    </subcellularLocation>
</comment>
<dbReference type="SUPFAM" id="SSF53187">
    <property type="entry name" value="Zn-dependent exopeptidases"/>
    <property type="match status" value="1"/>
</dbReference>
<keyword evidence="9" id="KW-0479">Metal-binding</keyword>
<evidence type="ECO:0000256" key="16">
    <source>
        <dbReference type="ARBA" id="ARBA00023145"/>
    </source>
</evidence>
<evidence type="ECO:0000256" key="19">
    <source>
        <dbReference type="ARBA" id="ARBA00025833"/>
    </source>
</evidence>
<reference evidence="23 24" key="1">
    <citation type="submission" date="2019-07" db="EMBL/GenBank/DDBJ databases">
        <title>Whole genome shotgun sequence of Adhaeribacter aerolatus NBRC 106133.</title>
        <authorList>
            <person name="Hosoyama A."/>
            <person name="Uohara A."/>
            <person name="Ohji S."/>
            <person name="Ichikawa N."/>
        </authorList>
    </citation>
    <scope>NUCLEOTIDE SEQUENCE [LARGE SCALE GENOMIC DNA]</scope>
    <source>
        <strain evidence="23 24">NBRC 106133</strain>
    </source>
</reference>
<evidence type="ECO:0000256" key="11">
    <source>
        <dbReference type="ARBA" id="ARBA00022801"/>
    </source>
</evidence>
<evidence type="ECO:0000313" key="24">
    <source>
        <dbReference type="Proteomes" id="UP000321532"/>
    </source>
</evidence>
<proteinExistence type="predicted"/>
<keyword evidence="15" id="KW-0482">Metalloprotease</keyword>
<keyword evidence="7" id="KW-0121">Carboxypeptidase</keyword>
<evidence type="ECO:0000256" key="20">
    <source>
        <dbReference type="ARBA" id="ARBA00033328"/>
    </source>
</evidence>
<evidence type="ECO:0000256" key="3">
    <source>
        <dbReference type="ARBA" id="ARBA00004555"/>
    </source>
</evidence>
<keyword evidence="24" id="KW-1185">Reference proteome</keyword>
<evidence type="ECO:0000256" key="14">
    <source>
        <dbReference type="ARBA" id="ARBA00023034"/>
    </source>
</evidence>
<dbReference type="GO" id="GO:0005764">
    <property type="term" value="C:lysosome"/>
    <property type="evidence" value="ECO:0007669"/>
    <property type="project" value="UniProtKB-SubCell"/>
</dbReference>
<protein>
    <recommendedName>
        <fullName evidence="5">Carboxypeptidase Q</fullName>
    </recommendedName>
    <alternativeName>
        <fullName evidence="20">Plasma glutamate carboxypeptidase</fullName>
    </alternativeName>
</protein>
<dbReference type="GO" id="GO:0005576">
    <property type="term" value="C:extracellular region"/>
    <property type="evidence" value="ECO:0007669"/>
    <property type="project" value="UniProtKB-SubCell"/>
</dbReference>
<feature type="domain" description="Peptidase M28" evidence="22">
    <location>
        <begin position="264"/>
        <end position="452"/>
    </location>
</feature>
<evidence type="ECO:0000256" key="10">
    <source>
        <dbReference type="ARBA" id="ARBA00022729"/>
    </source>
</evidence>
<evidence type="ECO:0000259" key="22">
    <source>
        <dbReference type="Pfam" id="PF04389"/>
    </source>
</evidence>
<evidence type="ECO:0000256" key="6">
    <source>
        <dbReference type="ARBA" id="ARBA00022525"/>
    </source>
</evidence>
<keyword evidence="11" id="KW-0378">Hydrolase</keyword>
<keyword evidence="18" id="KW-0458">Lysosome</keyword>
<evidence type="ECO:0000256" key="9">
    <source>
        <dbReference type="ARBA" id="ARBA00022723"/>
    </source>
</evidence>
<dbReference type="GO" id="GO:0046872">
    <property type="term" value="F:metal ion binding"/>
    <property type="evidence" value="ECO:0007669"/>
    <property type="project" value="UniProtKB-KW"/>
</dbReference>
<dbReference type="GO" id="GO:0006508">
    <property type="term" value="P:proteolysis"/>
    <property type="evidence" value="ECO:0007669"/>
    <property type="project" value="UniProtKB-KW"/>
</dbReference>
<dbReference type="EMBL" id="BJYS01000006">
    <property type="protein sequence ID" value="GEO03483.1"/>
    <property type="molecule type" value="Genomic_DNA"/>
</dbReference>
<evidence type="ECO:0000256" key="21">
    <source>
        <dbReference type="SAM" id="SignalP"/>
    </source>
</evidence>
<keyword evidence="17" id="KW-0325">Glycoprotein</keyword>
<evidence type="ECO:0000256" key="18">
    <source>
        <dbReference type="ARBA" id="ARBA00023228"/>
    </source>
</evidence>
<keyword evidence="6" id="KW-0964">Secreted</keyword>
<dbReference type="Gene3D" id="3.40.630.10">
    <property type="entry name" value="Zn peptidases"/>
    <property type="match status" value="1"/>
</dbReference>
<dbReference type="Pfam" id="PF04389">
    <property type="entry name" value="Peptidase_M28"/>
    <property type="match status" value="1"/>
</dbReference>
<dbReference type="Gene3D" id="3.50.30.30">
    <property type="match status" value="1"/>
</dbReference>
<evidence type="ECO:0000256" key="4">
    <source>
        <dbReference type="ARBA" id="ARBA00004613"/>
    </source>
</evidence>
<dbReference type="GO" id="GO:0070573">
    <property type="term" value="F:metallodipeptidase activity"/>
    <property type="evidence" value="ECO:0007669"/>
    <property type="project" value="InterPro"/>
</dbReference>
<accession>A0A512AUX0</accession>
<dbReference type="InterPro" id="IPR007484">
    <property type="entry name" value="Peptidase_M28"/>
</dbReference>
<keyword evidence="13" id="KW-0862">Zinc</keyword>
<gene>
    <name evidence="23" type="ORF">AAE02nite_11470</name>
</gene>
<evidence type="ECO:0000256" key="12">
    <source>
        <dbReference type="ARBA" id="ARBA00022824"/>
    </source>
</evidence>
<evidence type="ECO:0000256" key="7">
    <source>
        <dbReference type="ARBA" id="ARBA00022645"/>
    </source>
</evidence>
<evidence type="ECO:0000256" key="8">
    <source>
        <dbReference type="ARBA" id="ARBA00022670"/>
    </source>
</evidence>
<keyword evidence="14" id="KW-0333">Golgi apparatus</keyword>
<organism evidence="23 24">
    <name type="scientific">Adhaeribacter aerolatus</name>
    <dbReference type="NCBI Taxonomy" id="670289"/>
    <lineage>
        <taxon>Bacteria</taxon>
        <taxon>Pseudomonadati</taxon>
        <taxon>Bacteroidota</taxon>
        <taxon>Cytophagia</taxon>
        <taxon>Cytophagales</taxon>
        <taxon>Hymenobacteraceae</taxon>
        <taxon>Adhaeribacter</taxon>
    </lineage>
</organism>
<keyword evidence="16" id="KW-0865">Zymogen</keyword>